<dbReference type="EMBL" id="CAWYQH010000102">
    <property type="protein sequence ID" value="CAK8686296.1"/>
    <property type="molecule type" value="Genomic_DNA"/>
</dbReference>
<name>A0ABP0GWL2_CLALP</name>
<dbReference type="Proteomes" id="UP001642483">
    <property type="component" value="Unassembled WGS sequence"/>
</dbReference>
<evidence type="ECO:0000313" key="1">
    <source>
        <dbReference type="EMBL" id="CAK8673989.1"/>
    </source>
</evidence>
<evidence type="ECO:0000313" key="6">
    <source>
        <dbReference type="Proteomes" id="UP001642483"/>
    </source>
</evidence>
<comment type="caution">
    <text evidence="5">The sequence shown here is derived from an EMBL/GenBank/DDBJ whole genome shotgun (WGS) entry which is preliminary data.</text>
</comment>
<evidence type="ECO:0000313" key="4">
    <source>
        <dbReference type="EMBL" id="CAK8686296.1"/>
    </source>
</evidence>
<evidence type="ECO:0000313" key="2">
    <source>
        <dbReference type="EMBL" id="CAK8677773.1"/>
    </source>
</evidence>
<evidence type="ECO:0000313" key="3">
    <source>
        <dbReference type="EMBL" id="CAK8686280.1"/>
    </source>
</evidence>
<gene>
    <name evidence="3" type="ORF">CVLEPA_LOCUS18229</name>
    <name evidence="4" type="ORF">CVLEPA_LOCUS18245</name>
    <name evidence="5" type="ORF">CVLEPA_LOCUS29312</name>
    <name evidence="1" type="ORF">CVLEPA_LOCUS3715</name>
    <name evidence="2" type="ORF">CVLEPA_LOCUS7769</name>
</gene>
<sequence length="70" mass="7937">MPCGIPFQNLCSCGPVDCQKSIDEQKNTMILKRGNLELADKDLVLLMITDDCENEENLNFPEVIDQHIDQ</sequence>
<dbReference type="EMBL" id="CAWYQH010000152">
    <property type="protein sequence ID" value="CAK8696128.1"/>
    <property type="molecule type" value="Genomic_DNA"/>
</dbReference>
<reference evidence="5 6" key="1">
    <citation type="submission" date="2024-02" db="EMBL/GenBank/DDBJ databases">
        <authorList>
            <person name="Daric V."/>
            <person name="Darras S."/>
        </authorList>
    </citation>
    <scope>NUCLEOTIDE SEQUENCE [LARGE SCALE GENOMIC DNA]</scope>
</reference>
<dbReference type="EMBL" id="CAWYQH010000046">
    <property type="protein sequence ID" value="CAK8677773.1"/>
    <property type="molecule type" value="Genomic_DNA"/>
</dbReference>
<keyword evidence="6" id="KW-1185">Reference proteome</keyword>
<protein>
    <submittedName>
        <fullName evidence="5">Uncharacterized protein</fullName>
    </submittedName>
</protein>
<evidence type="ECO:0000313" key="5">
    <source>
        <dbReference type="EMBL" id="CAK8696128.1"/>
    </source>
</evidence>
<proteinExistence type="predicted"/>
<accession>A0ABP0GWL2</accession>
<organism evidence="5 6">
    <name type="scientific">Clavelina lepadiformis</name>
    <name type="common">Light-bulb sea squirt</name>
    <name type="synonym">Ascidia lepadiformis</name>
    <dbReference type="NCBI Taxonomy" id="159417"/>
    <lineage>
        <taxon>Eukaryota</taxon>
        <taxon>Metazoa</taxon>
        <taxon>Chordata</taxon>
        <taxon>Tunicata</taxon>
        <taxon>Ascidiacea</taxon>
        <taxon>Aplousobranchia</taxon>
        <taxon>Clavelinidae</taxon>
        <taxon>Clavelina</taxon>
    </lineage>
</organism>
<dbReference type="EMBL" id="CAWYQH010000002">
    <property type="protein sequence ID" value="CAK8673989.1"/>
    <property type="molecule type" value="Genomic_DNA"/>
</dbReference>
<dbReference type="EMBL" id="CAWYQH010000102">
    <property type="protein sequence ID" value="CAK8686280.1"/>
    <property type="molecule type" value="Genomic_DNA"/>
</dbReference>